<gene>
    <name evidence="1" type="ORF">FHX64_001899</name>
</gene>
<reference evidence="1 2" key="1">
    <citation type="submission" date="2020-08" db="EMBL/GenBank/DDBJ databases">
        <title>Genomic Encyclopedia of Type Strains, Phase IV (KMG-IV): sequencing the most valuable type-strain genomes for metagenomic binning, comparative biology and taxonomic classification.</title>
        <authorList>
            <person name="Goeker M."/>
        </authorList>
    </citation>
    <scope>NUCLEOTIDE SEQUENCE [LARGE SCALE GENOMIC DNA]</scope>
    <source>
        <strain evidence="1 2">DSM 27471</strain>
    </source>
</reference>
<keyword evidence="2" id="KW-1185">Reference proteome</keyword>
<dbReference type="AlphaFoldDB" id="A0A7W5DRJ1"/>
<dbReference type="EMBL" id="JACHYB010000001">
    <property type="protein sequence ID" value="MBB3187736.1"/>
    <property type="molecule type" value="Genomic_DNA"/>
</dbReference>
<evidence type="ECO:0000313" key="2">
    <source>
        <dbReference type="Proteomes" id="UP000544222"/>
    </source>
</evidence>
<comment type="caution">
    <text evidence="1">The sequence shown here is derived from an EMBL/GenBank/DDBJ whole genome shotgun (WGS) entry which is preliminary data.</text>
</comment>
<proteinExistence type="predicted"/>
<dbReference type="InterPro" id="IPR016181">
    <property type="entry name" value="Acyl_CoA_acyltransferase"/>
</dbReference>
<evidence type="ECO:0000313" key="1">
    <source>
        <dbReference type="EMBL" id="MBB3187736.1"/>
    </source>
</evidence>
<name>A0A7W5DRJ1_9PORP</name>
<dbReference type="GO" id="GO:0016740">
    <property type="term" value="F:transferase activity"/>
    <property type="evidence" value="ECO:0007669"/>
    <property type="project" value="UniProtKB-KW"/>
</dbReference>
<accession>A0A7W5DRJ1</accession>
<dbReference type="PANTHER" id="PTHR41368">
    <property type="entry name" value="PROTEIN YGHO"/>
    <property type="match status" value="1"/>
</dbReference>
<dbReference type="PANTHER" id="PTHR41368:SF1">
    <property type="entry name" value="PROTEIN YGHO"/>
    <property type="match status" value="1"/>
</dbReference>
<organism evidence="1 2">
    <name type="scientific">Microbacter margulisiae</name>
    <dbReference type="NCBI Taxonomy" id="1350067"/>
    <lineage>
        <taxon>Bacteria</taxon>
        <taxon>Pseudomonadati</taxon>
        <taxon>Bacteroidota</taxon>
        <taxon>Bacteroidia</taxon>
        <taxon>Bacteroidales</taxon>
        <taxon>Porphyromonadaceae</taxon>
        <taxon>Microbacter</taxon>
    </lineage>
</organism>
<dbReference type="Proteomes" id="UP000544222">
    <property type="component" value="Unassembled WGS sequence"/>
</dbReference>
<dbReference type="SUPFAM" id="SSF55729">
    <property type="entry name" value="Acyl-CoA N-acyltransferases (Nat)"/>
    <property type="match status" value="1"/>
</dbReference>
<sequence>MSIEIREVQTKKELKQFVLFGIRLYSNHPYAAPPLLMDDMTVLNKEKNPSFAFCEARYFMAFRDNKMVGRVAGIINHRANERWSYQHARFGWLDMIDDLEVTKALLEAVETWAKEKKMTAIHGPVGFTDFDREGMLVHGFDKPGTMATNYNFPYYPEHLAALGYQKDIDWKEYNIQIPKVFPEKHFRIAKIVKEKYQLEALHFRSTKTLAKNYGKKIFDLLNVCYSDLYGFSLLSDEQIQFYIGLYLSLARLNLASIIVNKEDEVVAFGFSLPSMTKALQKAKGRLFPFGFIYLLKALYGKSKVVDLYLMAVRPDYQVKGASAMLFAELMPEYAREGFEYAESNPELETNQKVSTLWDSFETKHVKTRRAFIKEL</sequence>
<dbReference type="RefSeq" id="WP_183413464.1">
    <property type="nucleotide sequence ID" value="NZ_JACHYB010000001.1"/>
</dbReference>
<protein>
    <submittedName>
        <fullName evidence="1">GNAT superfamily N-acetyltransferase</fullName>
    </submittedName>
</protein>
<dbReference type="InterPro" id="IPR039968">
    <property type="entry name" value="BcerS-like"/>
</dbReference>
<keyword evidence="1" id="KW-0808">Transferase</keyword>